<keyword evidence="5 8" id="KW-0521">NADP</keyword>
<evidence type="ECO:0000256" key="1">
    <source>
        <dbReference type="ARBA" id="ARBA00004903"/>
    </source>
</evidence>
<dbReference type="OrthoDB" id="9804315at2"/>
<evidence type="ECO:0000256" key="7">
    <source>
        <dbReference type="ARBA" id="ARBA00025067"/>
    </source>
</evidence>
<dbReference type="GO" id="GO:0006730">
    <property type="term" value="P:one-carbon metabolic process"/>
    <property type="evidence" value="ECO:0007669"/>
    <property type="project" value="UniProtKB-KW"/>
</dbReference>
<reference evidence="12" key="1">
    <citation type="submission" date="2016-10" db="EMBL/GenBank/DDBJ databases">
        <authorList>
            <person name="Varghese N."/>
            <person name="Submissions S."/>
        </authorList>
    </citation>
    <scope>NUCLEOTIDE SEQUENCE [LARGE SCALE GENOMIC DNA]</scope>
    <source>
        <strain evidence="12">CGMCC 1.6199</strain>
    </source>
</reference>
<dbReference type="GO" id="GO:0046654">
    <property type="term" value="P:tetrahydrofolate biosynthetic process"/>
    <property type="evidence" value="ECO:0007669"/>
    <property type="project" value="UniProtKB-UniPathway"/>
</dbReference>
<evidence type="ECO:0000256" key="2">
    <source>
        <dbReference type="ARBA" id="ARBA00009539"/>
    </source>
</evidence>
<dbReference type="PRINTS" id="PR00070">
    <property type="entry name" value="DHFR"/>
</dbReference>
<evidence type="ECO:0000256" key="9">
    <source>
        <dbReference type="RuleBase" id="RU004474"/>
    </source>
</evidence>
<feature type="domain" description="DHFR" evidence="10">
    <location>
        <begin position="1"/>
        <end position="161"/>
    </location>
</feature>
<dbReference type="UniPathway" id="UPA00077">
    <property type="reaction ID" value="UER00158"/>
</dbReference>
<dbReference type="PANTHER" id="PTHR48069:SF3">
    <property type="entry name" value="DIHYDROFOLATE REDUCTASE"/>
    <property type="match status" value="1"/>
</dbReference>
<gene>
    <name evidence="11" type="ORF">SAMN05216244_0388</name>
</gene>
<dbReference type="InterPro" id="IPR012259">
    <property type="entry name" value="DHFR"/>
</dbReference>
<dbReference type="AlphaFoldDB" id="A0A1G9M245"/>
<dbReference type="GO" id="GO:0004146">
    <property type="term" value="F:dihydrofolate reductase activity"/>
    <property type="evidence" value="ECO:0007669"/>
    <property type="project" value="UniProtKB-EC"/>
</dbReference>
<dbReference type="GO" id="GO:0046655">
    <property type="term" value="P:folic acid metabolic process"/>
    <property type="evidence" value="ECO:0007669"/>
    <property type="project" value="TreeGrafter"/>
</dbReference>
<evidence type="ECO:0000313" key="12">
    <source>
        <dbReference type="Proteomes" id="UP000182347"/>
    </source>
</evidence>
<dbReference type="PROSITE" id="PS51330">
    <property type="entry name" value="DHFR_2"/>
    <property type="match status" value="1"/>
</dbReference>
<dbReference type="Pfam" id="PF00186">
    <property type="entry name" value="DHFR_1"/>
    <property type="match status" value="1"/>
</dbReference>
<comment type="function">
    <text evidence="7 8">Key enzyme in folate metabolism. Catalyzes an essential reaction for de novo glycine and purine synthesis, and for DNA precursor synthesis.</text>
</comment>
<evidence type="ECO:0000256" key="6">
    <source>
        <dbReference type="ARBA" id="ARBA00023002"/>
    </source>
</evidence>
<accession>A0A1G9M245</accession>
<proteinExistence type="inferred from homology"/>
<dbReference type="RefSeq" id="WP_074597189.1">
    <property type="nucleotide sequence ID" value="NZ_FNHF01000001.1"/>
</dbReference>
<evidence type="ECO:0000259" key="10">
    <source>
        <dbReference type="PROSITE" id="PS51330"/>
    </source>
</evidence>
<dbReference type="GO" id="GO:0070401">
    <property type="term" value="F:NADP+ binding"/>
    <property type="evidence" value="ECO:0007669"/>
    <property type="project" value="UniProtKB-ARBA"/>
</dbReference>
<evidence type="ECO:0000256" key="3">
    <source>
        <dbReference type="ARBA" id="ARBA00012856"/>
    </source>
</evidence>
<dbReference type="FunFam" id="3.40.430.10:FF:000001">
    <property type="entry name" value="Dihydrofolate reductase"/>
    <property type="match status" value="1"/>
</dbReference>
<evidence type="ECO:0000256" key="8">
    <source>
        <dbReference type="PIRNR" id="PIRNR000194"/>
    </source>
</evidence>
<comment type="similarity">
    <text evidence="2 8 9">Belongs to the dihydrofolate reductase family.</text>
</comment>
<comment type="catalytic activity">
    <reaction evidence="8">
        <text>(6S)-5,6,7,8-tetrahydrofolate + NADP(+) = 7,8-dihydrofolate + NADPH + H(+)</text>
        <dbReference type="Rhea" id="RHEA:15009"/>
        <dbReference type="ChEBI" id="CHEBI:15378"/>
        <dbReference type="ChEBI" id="CHEBI:57451"/>
        <dbReference type="ChEBI" id="CHEBI:57453"/>
        <dbReference type="ChEBI" id="CHEBI:57783"/>
        <dbReference type="ChEBI" id="CHEBI:58349"/>
        <dbReference type="EC" id="1.5.1.3"/>
    </reaction>
</comment>
<dbReference type="STRING" id="482461.SAMN05216244_0388"/>
<dbReference type="EMBL" id="FNHF01000001">
    <property type="protein sequence ID" value="SDL68352.1"/>
    <property type="molecule type" value="Genomic_DNA"/>
</dbReference>
<protein>
    <recommendedName>
        <fullName evidence="3 8">Dihydrofolate reductase</fullName>
        <ecNumber evidence="3 8">1.5.1.3</ecNumber>
    </recommendedName>
</protein>
<dbReference type="GO" id="GO:0046452">
    <property type="term" value="P:dihydrofolate metabolic process"/>
    <property type="evidence" value="ECO:0007669"/>
    <property type="project" value="TreeGrafter"/>
</dbReference>
<dbReference type="GO" id="GO:0005829">
    <property type="term" value="C:cytosol"/>
    <property type="evidence" value="ECO:0007669"/>
    <property type="project" value="TreeGrafter"/>
</dbReference>
<keyword evidence="6 8" id="KW-0560">Oxidoreductase</keyword>
<evidence type="ECO:0000313" key="11">
    <source>
        <dbReference type="EMBL" id="SDL68352.1"/>
    </source>
</evidence>
<keyword evidence="4 8" id="KW-0554">One-carbon metabolism</keyword>
<comment type="pathway">
    <text evidence="1 8">Cofactor biosynthesis; tetrahydrofolate biosynthesis; 5,6,7,8-tetrahydrofolate from 7,8-dihydrofolate: step 1/1.</text>
</comment>
<dbReference type="CDD" id="cd00209">
    <property type="entry name" value="DHFR"/>
    <property type="match status" value="1"/>
</dbReference>
<dbReference type="PIRSF" id="PIRSF000194">
    <property type="entry name" value="DHFR"/>
    <property type="match status" value="1"/>
</dbReference>
<dbReference type="SUPFAM" id="SSF53597">
    <property type="entry name" value="Dihydrofolate reductase-like"/>
    <property type="match status" value="1"/>
</dbReference>
<organism evidence="11 12">
    <name type="scientific">Sediminibacillus halophilus</name>
    <dbReference type="NCBI Taxonomy" id="482461"/>
    <lineage>
        <taxon>Bacteria</taxon>
        <taxon>Bacillati</taxon>
        <taxon>Bacillota</taxon>
        <taxon>Bacilli</taxon>
        <taxon>Bacillales</taxon>
        <taxon>Bacillaceae</taxon>
        <taxon>Sediminibacillus</taxon>
    </lineage>
</organism>
<dbReference type="Gene3D" id="3.40.430.10">
    <property type="entry name" value="Dihydrofolate Reductase, subunit A"/>
    <property type="match status" value="1"/>
</dbReference>
<dbReference type="PROSITE" id="PS00075">
    <property type="entry name" value="DHFR_1"/>
    <property type="match status" value="1"/>
</dbReference>
<dbReference type="InterPro" id="IPR024072">
    <property type="entry name" value="DHFR-like_dom_sf"/>
</dbReference>
<dbReference type="InterPro" id="IPR001796">
    <property type="entry name" value="DHFR_dom"/>
</dbReference>
<evidence type="ECO:0000256" key="5">
    <source>
        <dbReference type="ARBA" id="ARBA00022857"/>
    </source>
</evidence>
<name>A0A1G9M245_9BACI</name>
<dbReference type="PANTHER" id="PTHR48069">
    <property type="entry name" value="DIHYDROFOLATE REDUCTASE"/>
    <property type="match status" value="1"/>
</dbReference>
<dbReference type="InterPro" id="IPR017925">
    <property type="entry name" value="DHFR_CS"/>
</dbReference>
<dbReference type="Proteomes" id="UP000182347">
    <property type="component" value="Unassembled WGS sequence"/>
</dbReference>
<evidence type="ECO:0000256" key="4">
    <source>
        <dbReference type="ARBA" id="ARBA00022563"/>
    </source>
</evidence>
<sequence>MISLLYAMDRNRVIGYQSDLPWRLPNDLKFFKQMTTGNTIIMGRKTFASMNGPLPNRENVIVTNDESFQAGDCPILHSVEEIVKWNEKDPDTELFVIGGGEIFRQVLPYADRMYMTYIDETFPGDTFFPAYNEKDWKLTKKIQGEKNDRNPYDYYFLQYDRVGRNS</sequence>
<dbReference type="EC" id="1.5.1.3" evidence="3 8"/>
<keyword evidence="12" id="KW-1185">Reference proteome</keyword>